<dbReference type="PANTHER" id="PTHR43553:SF24">
    <property type="entry name" value="ENERGY-COUPLING FACTOR TRANSPORTER ATP-BINDING PROTEIN ECFA1"/>
    <property type="match status" value="1"/>
</dbReference>
<dbReference type="Pfam" id="PF00005">
    <property type="entry name" value="ABC_tran"/>
    <property type="match status" value="1"/>
</dbReference>
<keyword evidence="5 10" id="KW-0547">Nucleotide-binding</keyword>
<evidence type="ECO:0000256" key="10">
    <source>
        <dbReference type="RuleBase" id="RU364103"/>
    </source>
</evidence>
<dbReference type="PANTHER" id="PTHR43553">
    <property type="entry name" value="HEAVY METAL TRANSPORTER"/>
    <property type="match status" value="1"/>
</dbReference>
<evidence type="ECO:0000313" key="12">
    <source>
        <dbReference type="EMBL" id="RFT45912.1"/>
    </source>
</evidence>
<dbReference type="InterPro" id="IPR027417">
    <property type="entry name" value="P-loop_NTPase"/>
</dbReference>
<dbReference type="SUPFAM" id="SSF52540">
    <property type="entry name" value="P-loop containing nucleoside triphosphate hydrolases"/>
    <property type="match status" value="1"/>
</dbReference>
<evidence type="ECO:0000256" key="7">
    <source>
        <dbReference type="ARBA" id="ARBA00022967"/>
    </source>
</evidence>
<protein>
    <recommendedName>
        <fullName evidence="10">ABC transporter ATP-binding protein</fullName>
    </recommendedName>
</protein>
<keyword evidence="3 10" id="KW-0813">Transport</keyword>
<evidence type="ECO:0000256" key="8">
    <source>
        <dbReference type="ARBA" id="ARBA00023136"/>
    </source>
</evidence>
<dbReference type="Proteomes" id="UP000259211">
    <property type="component" value="Unassembled WGS sequence"/>
</dbReference>
<dbReference type="GO" id="GO:0043190">
    <property type="term" value="C:ATP-binding cassette (ABC) transporter complex"/>
    <property type="evidence" value="ECO:0007669"/>
    <property type="project" value="TreeGrafter"/>
</dbReference>
<dbReference type="SMART" id="SM00382">
    <property type="entry name" value="AAA"/>
    <property type="match status" value="1"/>
</dbReference>
<keyword evidence="7" id="KW-1278">Translocase</keyword>
<dbReference type="InterPro" id="IPR017871">
    <property type="entry name" value="ABC_transporter-like_CS"/>
</dbReference>
<comment type="subcellular location">
    <subcellularLocation>
        <location evidence="1 10">Cell membrane</location>
        <topology evidence="1 10">Peripheral membrane protein</topology>
    </subcellularLocation>
</comment>
<comment type="function">
    <text evidence="10">Part of an ABC transporter complex. Responsible for energy coupling to the transport system.</text>
</comment>
<evidence type="ECO:0000256" key="6">
    <source>
        <dbReference type="ARBA" id="ARBA00022840"/>
    </source>
</evidence>
<dbReference type="NCBIfam" id="TIGR01166">
    <property type="entry name" value="cbiO"/>
    <property type="match status" value="1"/>
</dbReference>
<proteinExistence type="inferred from homology"/>
<dbReference type="InterPro" id="IPR015856">
    <property type="entry name" value="ABC_transpr_CbiO/EcfA_su"/>
</dbReference>
<dbReference type="GO" id="GO:0016887">
    <property type="term" value="F:ATP hydrolysis activity"/>
    <property type="evidence" value="ECO:0007669"/>
    <property type="project" value="InterPro"/>
</dbReference>
<evidence type="ECO:0000259" key="11">
    <source>
        <dbReference type="PROSITE" id="PS50893"/>
    </source>
</evidence>
<dbReference type="InterPro" id="IPR050095">
    <property type="entry name" value="ECF_ABC_transporter_ATP-bd"/>
</dbReference>
<gene>
    <name evidence="12" type="ORF">CHT91_03655</name>
</gene>
<evidence type="ECO:0000256" key="1">
    <source>
        <dbReference type="ARBA" id="ARBA00004202"/>
    </source>
</evidence>
<evidence type="ECO:0000256" key="2">
    <source>
        <dbReference type="ARBA" id="ARBA00005417"/>
    </source>
</evidence>
<dbReference type="Gene3D" id="3.40.50.300">
    <property type="entry name" value="P-loop containing nucleotide triphosphate hydrolases"/>
    <property type="match status" value="1"/>
</dbReference>
<evidence type="ECO:0000256" key="3">
    <source>
        <dbReference type="ARBA" id="ARBA00022448"/>
    </source>
</evidence>
<name>A0A3E2DKK1_9ACTN</name>
<reference evidence="12 13" key="1">
    <citation type="submission" date="2017-07" db="EMBL/GenBank/DDBJ databases">
        <authorList>
            <person name="Sun Z.S."/>
            <person name="Albrecht U."/>
            <person name="Echele G."/>
            <person name="Lee C.C."/>
        </authorList>
    </citation>
    <scope>NUCLEOTIDE SEQUENCE [LARGE SCALE GENOMIC DNA]</scope>
    <source>
        <strain evidence="12 13">P16-029</strain>
    </source>
</reference>
<keyword evidence="8 10" id="KW-0472">Membrane</keyword>
<evidence type="ECO:0000256" key="9">
    <source>
        <dbReference type="ARBA" id="ARBA00025157"/>
    </source>
</evidence>
<dbReference type="EMBL" id="NOWI01000003">
    <property type="protein sequence ID" value="RFT45912.1"/>
    <property type="molecule type" value="Genomic_DNA"/>
</dbReference>
<dbReference type="RefSeq" id="WP_065674341.1">
    <property type="nucleotide sequence ID" value="NZ_JAQDJS010000009.1"/>
</dbReference>
<dbReference type="GO" id="GO:0006824">
    <property type="term" value="P:cobalt ion transport"/>
    <property type="evidence" value="ECO:0007669"/>
    <property type="project" value="InterPro"/>
</dbReference>
<organism evidence="12 13">
    <name type="scientific">Cutibacterium avidum</name>
    <dbReference type="NCBI Taxonomy" id="33010"/>
    <lineage>
        <taxon>Bacteria</taxon>
        <taxon>Bacillati</taxon>
        <taxon>Actinomycetota</taxon>
        <taxon>Actinomycetes</taxon>
        <taxon>Propionibacteriales</taxon>
        <taxon>Propionibacteriaceae</taxon>
        <taxon>Cutibacterium</taxon>
    </lineage>
</organism>
<sequence>MSDEALLSTEHLYATHPGRPMVLTDVNVSFRAGVRVAILGANGSGKTTLMRCLSGSLKPVKGKVKRGDTVLGHGRTQLREHRRAVQLVLQDPDDQLFSADVSQDVSFGPMNMGLDVAEVRDRVAEALQLLGASHLAERATHQLSYGERKRIAVAGAVAMRPDLLLLDEPTAGLDPVGVTKMLEALDRLRDHGTTVAMATHDVDLALAWADEALIVVDGGVQQGPIDELLANVTMVERAHLHLPWPLELVRRLGMDERPRTMSEVVAILSHLAPSSPC</sequence>
<dbReference type="InterPro" id="IPR003439">
    <property type="entry name" value="ABC_transporter-like_ATP-bd"/>
</dbReference>
<evidence type="ECO:0000256" key="4">
    <source>
        <dbReference type="ARBA" id="ARBA00022475"/>
    </source>
</evidence>
<keyword evidence="4 10" id="KW-1003">Cell membrane</keyword>
<evidence type="ECO:0000256" key="5">
    <source>
        <dbReference type="ARBA" id="ARBA00022741"/>
    </source>
</evidence>
<dbReference type="GO" id="GO:0042626">
    <property type="term" value="F:ATPase-coupled transmembrane transporter activity"/>
    <property type="evidence" value="ECO:0007669"/>
    <property type="project" value="TreeGrafter"/>
</dbReference>
<dbReference type="AlphaFoldDB" id="A0A3E2DKK1"/>
<dbReference type="PROSITE" id="PS00211">
    <property type="entry name" value="ABC_TRANSPORTER_1"/>
    <property type="match status" value="1"/>
</dbReference>
<dbReference type="InterPro" id="IPR003593">
    <property type="entry name" value="AAA+_ATPase"/>
</dbReference>
<dbReference type="FunFam" id="3.40.50.300:FF:000224">
    <property type="entry name" value="Energy-coupling factor transporter ATP-binding protein EcfA"/>
    <property type="match status" value="1"/>
</dbReference>
<keyword evidence="6 10" id="KW-0067">ATP-binding</keyword>
<evidence type="ECO:0000313" key="13">
    <source>
        <dbReference type="Proteomes" id="UP000259211"/>
    </source>
</evidence>
<dbReference type="GO" id="GO:0005524">
    <property type="term" value="F:ATP binding"/>
    <property type="evidence" value="ECO:0007669"/>
    <property type="project" value="UniProtKB-UniRule"/>
</dbReference>
<comment type="caution">
    <text evidence="12">The sequence shown here is derived from an EMBL/GenBank/DDBJ whole genome shotgun (WGS) entry which is preliminary data.</text>
</comment>
<feature type="domain" description="ABC transporter" evidence="11">
    <location>
        <begin position="7"/>
        <end position="242"/>
    </location>
</feature>
<comment type="function">
    <text evidence="9">Probably part of an ABC transporter complex. Responsible for energy coupling to the transport system.</text>
</comment>
<comment type="similarity">
    <text evidence="2 10">Belongs to the ABC transporter superfamily.</text>
</comment>
<dbReference type="CDD" id="cd03225">
    <property type="entry name" value="ABC_cobalt_CbiO_domain1"/>
    <property type="match status" value="1"/>
</dbReference>
<dbReference type="PROSITE" id="PS50893">
    <property type="entry name" value="ABC_TRANSPORTER_2"/>
    <property type="match status" value="1"/>
</dbReference>
<accession>A0A3E2DKK1</accession>
<dbReference type="InterPro" id="IPR005876">
    <property type="entry name" value="Co_trans_ATP-bd"/>
</dbReference>